<dbReference type="GO" id="GO:0005829">
    <property type="term" value="C:cytosol"/>
    <property type="evidence" value="ECO:0007669"/>
    <property type="project" value="TreeGrafter"/>
</dbReference>
<accession>A0A1T2XI96</accession>
<dbReference type="EMBL" id="MSZX01000003">
    <property type="protein sequence ID" value="OPA79522.1"/>
    <property type="molecule type" value="Genomic_DNA"/>
</dbReference>
<dbReference type="InterPro" id="IPR036390">
    <property type="entry name" value="WH_DNA-bd_sf"/>
</dbReference>
<dbReference type="PROSITE" id="PS51197">
    <property type="entry name" value="HTH_RRF2_2"/>
    <property type="match status" value="1"/>
</dbReference>
<dbReference type="AlphaFoldDB" id="A0A1T2XI96"/>
<protein>
    <submittedName>
        <fullName evidence="2">Transcriptional regulator</fullName>
    </submittedName>
</protein>
<name>A0A1T2XI96_9BACL</name>
<dbReference type="Pfam" id="PF02082">
    <property type="entry name" value="Rrf2"/>
    <property type="match status" value="1"/>
</dbReference>
<proteinExistence type="predicted"/>
<comment type="caution">
    <text evidence="2">The sequence shown here is derived from an EMBL/GenBank/DDBJ whole genome shotgun (WGS) entry which is preliminary data.</text>
</comment>
<dbReference type="GO" id="GO:0003700">
    <property type="term" value="F:DNA-binding transcription factor activity"/>
    <property type="evidence" value="ECO:0007669"/>
    <property type="project" value="TreeGrafter"/>
</dbReference>
<sequence>MQGSNGNKEGEGTVEEQQISKKQPKACPSTYKTFSLSLQALVILAKHSSLCPSSDIAQDIQSEATLLRRILSVLSRENIIETREGREGGYRLSKRPEEITLAEVYAALHIDEARCVSMTEATGENPFGLKMKAVMYDITSEIDQSILNVLEKYTIQDLVNRTCELD</sequence>
<evidence type="ECO:0000256" key="1">
    <source>
        <dbReference type="SAM" id="MobiDB-lite"/>
    </source>
</evidence>
<dbReference type="Proteomes" id="UP000190188">
    <property type="component" value="Unassembled WGS sequence"/>
</dbReference>
<evidence type="ECO:0000313" key="3">
    <source>
        <dbReference type="Proteomes" id="UP000190188"/>
    </source>
</evidence>
<dbReference type="PANTHER" id="PTHR33221:SF15">
    <property type="entry name" value="HTH-TYPE TRANSCRIPTIONAL REGULATOR YWGB-RELATED"/>
    <property type="match status" value="1"/>
</dbReference>
<dbReference type="InterPro" id="IPR036388">
    <property type="entry name" value="WH-like_DNA-bd_sf"/>
</dbReference>
<keyword evidence="3" id="KW-1185">Reference proteome</keyword>
<dbReference type="STRING" id="1324314.BVG16_10170"/>
<dbReference type="SUPFAM" id="SSF46785">
    <property type="entry name" value="Winged helix' DNA-binding domain"/>
    <property type="match status" value="1"/>
</dbReference>
<dbReference type="Gene3D" id="1.10.10.10">
    <property type="entry name" value="Winged helix-like DNA-binding domain superfamily/Winged helix DNA-binding domain"/>
    <property type="match status" value="1"/>
</dbReference>
<gene>
    <name evidence="2" type="ORF">BVG16_10170</name>
</gene>
<feature type="region of interest" description="Disordered" evidence="1">
    <location>
        <begin position="1"/>
        <end position="22"/>
    </location>
</feature>
<reference evidence="2 3" key="1">
    <citation type="submission" date="2017-01" db="EMBL/GenBank/DDBJ databases">
        <title>Genome analysis of Paenibacillus selenitrireducens ES3-24.</title>
        <authorList>
            <person name="Xu D."/>
            <person name="Yao R."/>
            <person name="Zheng S."/>
        </authorList>
    </citation>
    <scope>NUCLEOTIDE SEQUENCE [LARGE SCALE GENOMIC DNA]</scope>
    <source>
        <strain evidence="2 3">ES3-24</strain>
    </source>
</reference>
<dbReference type="OrthoDB" id="32510at2"/>
<dbReference type="InterPro" id="IPR000944">
    <property type="entry name" value="Tscrpt_reg_Rrf2"/>
</dbReference>
<organism evidence="2 3">
    <name type="scientific">Paenibacillus selenitireducens</name>
    <dbReference type="NCBI Taxonomy" id="1324314"/>
    <lineage>
        <taxon>Bacteria</taxon>
        <taxon>Bacillati</taxon>
        <taxon>Bacillota</taxon>
        <taxon>Bacilli</taxon>
        <taxon>Bacillales</taxon>
        <taxon>Paenibacillaceae</taxon>
        <taxon>Paenibacillus</taxon>
    </lineage>
</organism>
<evidence type="ECO:0000313" key="2">
    <source>
        <dbReference type="EMBL" id="OPA79522.1"/>
    </source>
</evidence>
<dbReference type="PANTHER" id="PTHR33221">
    <property type="entry name" value="WINGED HELIX-TURN-HELIX TRANSCRIPTIONAL REGULATOR, RRF2 FAMILY"/>
    <property type="match status" value="1"/>
</dbReference>